<feature type="domain" description="Acyl-CoA dehydrogenase/oxidase C-terminal" evidence="6">
    <location>
        <begin position="249"/>
        <end position="406"/>
    </location>
</feature>
<dbReference type="InterPro" id="IPR036250">
    <property type="entry name" value="AcylCo_DH-like_C"/>
</dbReference>
<sequence>MNEKVKIIPPEIEEKLSLANTYKILNSQLDLLLSDKEKAFVREIQEFCIDLEPKIDFAKDVYELFPHYGKRGFMQRLNPWKEFTDAGCKYEMLLAINNGMMDPEMELARTASSILCGNPTFQHGTTPEIQKVQDDLWSGNKIGCIAMTEENHGTDTVNMECHADVVEDGYKFTGTKIFTTNGPKADYFLGYACVDNGDPRGTMVQAILKRDWGITTERLNINVVNRVHIGKTYYNAAKVPKEYILGQPGKGYRYLFDGLVPERLVITGANLGICWGALINGIIYSNMRNQFGKPIMKYQAVSYPFADLLYRVSSATMAAFKIAEIYDEKVLKAENVPKEIHKASAQWSGQIKFLCAKLAAECAYETQQLMGGVSVTDNTRLARLTGASNIQEVIGGSRGVMKLIMSGNLKKMMNLL</sequence>
<dbReference type="KEGG" id="psyt:DSAG12_03076"/>
<reference evidence="8 9" key="2">
    <citation type="journal article" date="2024" name="Int. J. Syst. Evol. Microbiol.">
        <title>Promethearchaeum syntrophicum gen. nov., sp. nov., an anaerobic, obligately syntrophic archaeon, the first isolate of the lineage 'Asgard' archaea, and proposal of the new archaeal phylum Promethearchaeota phyl. nov. and kingdom Promethearchaeati regn. nov.</title>
        <authorList>
            <person name="Imachi H."/>
            <person name="Nobu M.K."/>
            <person name="Kato S."/>
            <person name="Takaki Y."/>
            <person name="Miyazaki M."/>
            <person name="Miyata M."/>
            <person name="Ogawara M."/>
            <person name="Saito Y."/>
            <person name="Sakai S."/>
            <person name="Tahara Y.O."/>
            <person name="Takano Y."/>
            <person name="Tasumi E."/>
            <person name="Uematsu K."/>
            <person name="Yoshimura T."/>
            <person name="Itoh T."/>
            <person name="Ohkuma M."/>
            <person name="Takai K."/>
        </authorList>
    </citation>
    <scope>NUCLEOTIDE SEQUENCE [LARGE SCALE GENOMIC DNA]</scope>
    <source>
        <strain evidence="8 9">MK-D1</strain>
    </source>
</reference>
<keyword evidence="9" id="KW-1185">Reference proteome</keyword>
<dbReference type="PANTHER" id="PTHR43884">
    <property type="entry name" value="ACYL-COA DEHYDROGENASE"/>
    <property type="match status" value="1"/>
</dbReference>
<evidence type="ECO:0000256" key="5">
    <source>
        <dbReference type="RuleBase" id="RU362125"/>
    </source>
</evidence>
<feature type="domain" description="Acyl-CoA oxidase/dehydrogenase middle" evidence="7">
    <location>
        <begin position="144"/>
        <end position="219"/>
    </location>
</feature>
<dbReference type="InterPro" id="IPR006091">
    <property type="entry name" value="Acyl-CoA_Oxase/DH_mid-dom"/>
</dbReference>
<dbReference type="InterPro" id="IPR037069">
    <property type="entry name" value="AcylCoA_DH/ox_N_sf"/>
</dbReference>
<dbReference type="GO" id="GO:0050660">
    <property type="term" value="F:flavin adenine dinucleotide binding"/>
    <property type="evidence" value="ECO:0007669"/>
    <property type="project" value="InterPro"/>
</dbReference>
<dbReference type="Proteomes" id="UP000321408">
    <property type="component" value="Chromosome"/>
</dbReference>
<keyword evidence="4 5" id="KW-0274">FAD</keyword>
<comment type="similarity">
    <text evidence="2 5">Belongs to the acyl-CoA dehydrogenase family.</text>
</comment>
<accession>A0A5B9DDP8</accession>
<dbReference type="EMBL" id="CP042905">
    <property type="protein sequence ID" value="QEE17244.1"/>
    <property type="molecule type" value="Genomic_DNA"/>
</dbReference>
<protein>
    <submittedName>
        <fullName evidence="8">Acyl-CoA dehydrogenase family protein</fullName>
        <ecNumber evidence="8">1.-.-.-</ecNumber>
    </submittedName>
</protein>
<keyword evidence="5 8" id="KW-0560">Oxidoreductase</keyword>
<evidence type="ECO:0000259" key="6">
    <source>
        <dbReference type="Pfam" id="PF00441"/>
    </source>
</evidence>
<evidence type="ECO:0000313" key="8">
    <source>
        <dbReference type="EMBL" id="QEE17244.1"/>
    </source>
</evidence>
<dbReference type="CDD" id="cd00567">
    <property type="entry name" value="ACAD"/>
    <property type="match status" value="1"/>
</dbReference>
<dbReference type="SUPFAM" id="SSF47203">
    <property type="entry name" value="Acyl-CoA dehydrogenase C-terminal domain-like"/>
    <property type="match status" value="1"/>
</dbReference>
<dbReference type="Pfam" id="PF00441">
    <property type="entry name" value="Acyl-CoA_dh_1"/>
    <property type="match status" value="1"/>
</dbReference>
<evidence type="ECO:0000256" key="1">
    <source>
        <dbReference type="ARBA" id="ARBA00001974"/>
    </source>
</evidence>
<dbReference type="GeneID" id="41331047"/>
<evidence type="ECO:0000256" key="4">
    <source>
        <dbReference type="ARBA" id="ARBA00022827"/>
    </source>
</evidence>
<dbReference type="EC" id="1.-.-.-" evidence="8"/>
<reference evidence="8 9" key="1">
    <citation type="journal article" date="2020" name="Nature">
        <title>Isolation of an archaeon at the prokaryote-eukaryote interface.</title>
        <authorList>
            <person name="Imachi H."/>
            <person name="Nobu M.K."/>
            <person name="Nakahara N."/>
            <person name="Morono Y."/>
            <person name="Ogawara M."/>
            <person name="Takaki Y."/>
            <person name="Takano Y."/>
            <person name="Uematsu K."/>
            <person name="Ikuta T."/>
            <person name="Ito M."/>
            <person name="Matsui Y."/>
            <person name="Miyazaki M."/>
            <person name="Murata K."/>
            <person name="Saito Y."/>
            <person name="Sakai S."/>
            <person name="Song C."/>
            <person name="Tasumi E."/>
            <person name="Yamanaka Y."/>
            <person name="Yamaguchi T."/>
            <person name="Kamagata Y."/>
            <person name="Tamaki H."/>
            <person name="Takai K."/>
        </authorList>
    </citation>
    <scope>NUCLEOTIDE SEQUENCE [LARGE SCALE GENOMIC DNA]</scope>
    <source>
        <strain evidence="8 9">MK-D1</strain>
    </source>
</reference>
<dbReference type="Gene3D" id="2.40.110.10">
    <property type="entry name" value="Butyryl-CoA Dehydrogenase, subunit A, domain 2"/>
    <property type="match status" value="1"/>
</dbReference>
<dbReference type="Gene3D" id="1.10.540.10">
    <property type="entry name" value="Acyl-CoA dehydrogenase/oxidase, N-terminal domain"/>
    <property type="match status" value="1"/>
</dbReference>
<comment type="cofactor">
    <cofactor evidence="1 5">
        <name>FAD</name>
        <dbReference type="ChEBI" id="CHEBI:57692"/>
    </cofactor>
</comment>
<evidence type="ECO:0000313" key="9">
    <source>
        <dbReference type="Proteomes" id="UP000321408"/>
    </source>
</evidence>
<name>A0A5B9DDP8_9ARCH</name>
<dbReference type="SUPFAM" id="SSF56645">
    <property type="entry name" value="Acyl-CoA dehydrogenase NM domain-like"/>
    <property type="match status" value="1"/>
</dbReference>
<organism evidence="8 9">
    <name type="scientific">Promethearchaeum syntrophicum</name>
    <dbReference type="NCBI Taxonomy" id="2594042"/>
    <lineage>
        <taxon>Archaea</taxon>
        <taxon>Promethearchaeati</taxon>
        <taxon>Promethearchaeota</taxon>
        <taxon>Promethearchaeia</taxon>
        <taxon>Promethearchaeales</taxon>
        <taxon>Promethearchaeaceae</taxon>
        <taxon>Promethearchaeum</taxon>
    </lineage>
</organism>
<dbReference type="AlphaFoldDB" id="A0A5B9DDP8"/>
<keyword evidence="3 5" id="KW-0285">Flavoprotein</keyword>
<evidence type="ECO:0000256" key="2">
    <source>
        <dbReference type="ARBA" id="ARBA00009347"/>
    </source>
</evidence>
<proteinExistence type="inferred from homology"/>
<dbReference type="RefSeq" id="WP_147664145.1">
    <property type="nucleotide sequence ID" value="NZ_CP042905.2"/>
</dbReference>
<dbReference type="PANTHER" id="PTHR43884:SF12">
    <property type="entry name" value="ISOVALERYL-COA DEHYDROGENASE, MITOCHONDRIAL-RELATED"/>
    <property type="match status" value="1"/>
</dbReference>
<dbReference type="InterPro" id="IPR009100">
    <property type="entry name" value="AcylCoA_DH/oxidase_NM_dom_sf"/>
</dbReference>
<dbReference type="GO" id="GO:0003995">
    <property type="term" value="F:acyl-CoA dehydrogenase activity"/>
    <property type="evidence" value="ECO:0007669"/>
    <property type="project" value="TreeGrafter"/>
</dbReference>
<dbReference type="InterPro" id="IPR046373">
    <property type="entry name" value="Acyl-CoA_Oxase/DH_mid-dom_sf"/>
</dbReference>
<dbReference type="Pfam" id="PF02770">
    <property type="entry name" value="Acyl-CoA_dh_M"/>
    <property type="match status" value="1"/>
</dbReference>
<gene>
    <name evidence="8" type="ORF">DSAG12_03076</name>
</gene>
<dbReference type="InterPro" id="IPR009075">
    <property type="entry name" value="AcylCo_DH/oxidase_C"/>
</dbReference>
<evidence type="ECO:0000259" key="7">
    <source>
        <dbReference type="Pfam" id="PF02770"/>
    </source>
</evidence>
<evidence type="ECO:0000256" key="3">
    <source>
        <dbReference type="ARBA" id="ARBA00022630"/>
    </source>
</evidence>
<dbReference type="Gene3D" id="1.20.140.10">
    <property type="entry name" value="Butyryl-CoA Dehydrogenase, subunit A, domain 3"/>
    <property type="match status" value="1"/>
</dbReference>
<dbReference type="OrthoDB" id="275197at2157"/>